<organism evidence="11 12">
    <name type="scientific">Bugula neritina</name>
    <name type="common">Brown bryozoan</name>
    <name type="synonym">Sertularia neritina</name>
    <dbReference type="NCBI Taxonomy" id="10212"/>
    <lineage>
        <taxon>Eukaryota</taxon>
        <taxon>Metazoa</taxon>
        <taxon>Spiralia</taxon>
        <taxon>Lophotrochozoa</taxon>
        <taxon>Bryozoa</taxon>
        <taxon>Gymnolaemata</taxon>
        <taxon>Cheilostomatida</taxon>
        <taxon>Flustrina</taxon>
        <taxon>Buguloidea</taxon>
        <taxon>Bugulidae</taxon>
        <taxon>Bugula</taxon>
    </lineage>
</organism>
<dbReference type="EMBL" id="VXIV02001473">
    <property type="protein sequence ID" value="KAF6032839.1"/>
    <property type="molecule type" value="Genomic_DNA"/>
</dbReference>
<evidence type="ECO:0000259" key="10">
    <source>
        <dbReference type="Pfam" id="PF18334"/>
    </source>
</evidence>
<dbReference type="FunFam" id="3.40.50.12390:FF:000004">
    <property type="entry name" value="5'-3' exoribonuclease 1"/>
    <property type="match status" value="1"/>
</dbReference>
<comment type="caution">
    <text evidence="11">The sequence shown here is derived from an EMBL/GenBank/DDBJ whole genome shotgun (WGS) entry which is preliminary data.</text>
</comment>
<dbReference type="CDD" id="cd18673">
    <property type="entry name" value="PIN_XRN1-2-like"/>
    <property type="match status" value="1"/>
</dbReference>
<dbReference type="PANTHER" id="PTHR12341:SF7">
    <property type="entry name" value="5'-3' EXORIBONUCLEASE 1"/>
    <property type="match status" value="1"/>
</dbReference>
<evidence type="ECO:0000259" key="6">
    <source>
        <dbReference type="Pfam" id="PF03159"/>
    </source>
</evidence>
<evidence type="ECO:0000259" key="7">
    <source>
        <dbReference type="Pfam" id="PF17846"/>
    </source>
</evidence>
<feature type="compositionally biased region" description="Polar residues" evidence="5">
    <location>
        <begin position="1649"/>
        <end position="1677"/>
    </location>
</feature>
<dbReference type="Gene3D" id="2.30.30.750">
    <property type="match status" value="1"/>
</dbReference>
<dbReference type="PANTHER" id="PTHR12341">
    <property type="entry name" value="5'-&gt;3' EXORIBONUCLEASE"/>
    <property type="match status" value="1"/>
</dbReference>
<keyword evidence="1" id="KW-0540">Nuclease</keyword>
<dbReference type="Pfam" id="PF18334">
    <property type="entry name" value="XRN1_D2_D3"/>
    <property type="match status" value="1"/>
</dbReference>
<feature type="compositionally biased region" description="Basic and acidic residues" evidence="5">
    <location>
        <begin position="1213"/>
        <end position="1229"/>
    </location>
</feature>
<keyword evidence="3" id="KW-0269">Exonuclease</keyword>
<dbReference type="InterPro" id="IPR041385">
    <property type="entry name" value="SH3_12"/>
</dbReference>
<dbReference type="Gene3D" id="3.40.50.12390">
    <property type="match status" value="1"/>
</dbReference>
<dbReference type="Gene3D" id="2.170.260.40">
    <property type="match status" value="1"/>
</dbReference>
<gene>
    <name evidence="11" type="ORF">EB796_008884</name>
</gene>
<reference evidence="11" key="1">
    <citation type="submission" date="2020-06" db="EMBL/GenBank/DDBJ databases">
        <title>Draft genome of Bugula neritina, a colonial animal packing powerful symbionts and potential medicines.</title>
        <authorList>
            <person name="Rayko M."/>
        </authorList>
    </citation>
    <scope>NUCLEOTIDE SEQUENCE [LARGE SCALE GENOMIC DNA]</scope>
    <source>
        <strain evidence="11">Kwan_BN1</strain>
    </source>
</reference>
<feature type="domain" description="5'-3' exoribonuclease 1 D1" evidence="9">
    <location>
        <begin position="515"/>
        <end position="671"/>
    </location>
</feature>
<dbReference type="OrthoDB" id="372487at2759"/>
<evidence type="ECO:0000256" key="2">
    <source>
        <dbReference type="ARBA" id="ARBA00022801"/>
    </source>
</evidence>
<name>A0A7J7K2H8_BUGNE</name>
<proteinExistence type="inferred from homology"/>
<comment type="similarity">
    <text evidence="4">Belongs to the 5'-3' exonuclease family.</text>
</comment>
<dbReference type="Pfam" id="PF03159">
    <property type="entry name" value="XRN_N"/>
    <property type="match status" value="1"/>
</dbReference>
<keyword evidence="2" id="KW-0378">Hydrolase</keyword>
<dbReference type="Pfam" id="PF18129">
    <property type="entry name" value="SH3_12"/>
    <property type="match status" value="1"/>
</dbReference>
<feature type="compositionally biased region" description="Low complexity" evidence="5">
    <location>
        <begin position="1044"/>
        <end position="1078"/>
    </location>
</feature>
<dbReference type="GO" id="GO:0003723">
    <property type="term" value="F:RNA binding"/>
    <property type="evidence" value="ECO:0007669"/>
    <property type="project" value="TreeGrafter"/>
</dbReference>
<dbReference type="GO" id="GO:0016075">
    <property type="term" value="P:rRNA catabolic process"/>
    <property type="evidence" value="ECO:0007669"/>
    <property type="project" value="TreeGrafter"/>
</dbReference>
<feature type="domain" description="Xrn1 N-terminal" evidence="6">
    <location>
        <begin position="1"/>
        <end position="227"/>
    </location>
</feature>
<keyword evidence="12" id="KW-1185">Reference proteome</keyword>
<feature type="domain" description="5'-3' exoribonuclease 1 SH3-like" evidence="8">
    <location>
        <begin position="949"/>
        <end position="1019"/>
    </location>
</feature>
<feature type="region of interest" description="Disordered" evidence="5">
    <location>
        <begin position="1191"/>
        <end position="1229"/>
    </location>
</feature>
<dbReference type="GO" id="GO:0000956">
    <property type="term" value="P:nuclear-transcribed mRNA catabolic process"/>
    <property type="evidence" value="ECO:0007669"/>
    <property type="project" value="TreeGrafter"/>
</dbReference>
<dbReference type="Pfam" id="PF17846">
    <property type="entry name" value="XRN_M"/>
    <property type="match status" value="1"/>
</dbReference>
<feature type="compositionally biased region" description="Polar residues" evidence="5">
    <location>
        <begin position="1342"/>
        <end position="1365"/>
    </location>
</feature>
<feature type="compositionally biased region" description="Basic and acidic residues" evidence="5">
    <location>
        <begin position="1302"/>
        <end position="1314"/>
    </location>
</feature>
<dbReference type="InterPro" id="IPR041412">
    <property type="entry name" value="Xrn1_helical"/>
</dbReference>
<dbReference type="InterPro" id="IPR027073">
    <property type="entry name" value="5_3_exoribonuclease"/>
</dbReference>
<dbReference type="Proteomes" id="UP000593567">
    <property type="component" value="Unassembled WGS sequence"/>
</dbReference>
<evidence type="ECO:0000259" key="8">
    <source>
        <dbReference type="Pfam" id="PF18129"/>
    </source>
</evidence>
<evidence type="ECO:0000313" key="12">
    <source>
        <dbReference type="Proteomes" id="UP000593567"/>
    </source>
</evidence>
<feature type="region of interest" description="Disordered" evidence="5">
    <location>
        <begin position="1291"/>
        <end position="1365"/>
    </location>
</feature>
<sequence>MGVPKFYRWISERYPCLSETVKDHQMPEFDNLYLDMNGIVHVCSHPDDGNAHFRITEEKIFADIFHYLEVLFRMIKPKKVFFMAIDGVAPRAKMNQQRGRRFRSAKEAENLEKKAVQRGETLPSEARFDSNCITPGTEFMVRLHEQLKYFVVSKLSNDKLWQGVSVYLSGHETPGEGEHKIMDFIRSEKARSDYDPNTRHCLYGLDADLIMLGLTTHEPHFALLREEVRFDIKWVEGKSAKGKARNSAAPAATLGVETTSAVDEIDGFGLVPFENGEQIDESETARPYVPTRLTDEDSLSYEFKKHKSNYYFDKMGLQATPEVLAQQARDYVLGLQWILYYYFTGVPSWSWYFPHHYAPYLSDLHSFHDIEIVLEPGTPFLPFQQLMAVLPGASSKLLPAKLMLTDSSPIIDFYPEEFELDLNGKQQDWEAVVLISFIDEKRLLEAMSSVEKKLTASERDRNIHGPCIIYQYTSESQGVFPSTLQGFPDIAQNHTKTTLKNWEDFVVSAEQLNAGLCVGVKPTLYYPGFPTFTHIKHNSYLQKLGVTVFQQASRGENRIVTLIDEMEVEDVDIMELGQQLLGKSIWVNWPHLFEAKVCVLENDEWKVEFDRKGKEVVKSPVDDTGRVVWQTVEQSLSERYMKKRGIDAGPTYFIIQAKPITGRKYVYLNDGRVTVEKEWQPTPAPFLLQACVKNDTMLKFGVESAGSMQFFELKDIFPVGCQVYVLAHPYYGFLAKVVNHVEDRVRVKVNIAAEPDLSTALKFNKHARYMKAYEVAQQLGVSSHFVSRITGMMFISKGKENINIGLDLKNNKKNEECPGFTRKDNGDWLYSQATVDVIYSYLEKFPDFSGYIHENLNKDRFQADNIFTEDRDSQCAELVKFVRSLPTYKCHRAKCGGLFLEAPTIEKIEQLVSNKPPDGADGTHTIIIKPALIYKQYSMTSTMIPDPSADFQLFDRVVNVRLGFTVPYSLKGTVVGVILGDDPRDTMVEVVFDEEFACGLSIRCSPGKGYRCPPHSLLNISYGMRMAAEKGLKNSQSGKSKTGAAAAVKQQQSSQSRNAAAKSYSSAASVGGKAGKSANDSELLNKNVSNNSRVQTPVKILKKSDVKSRQNVVLSNGGDKRASSESPSYGKAAFKPRVVENSAIKQQTANQKEMAKPTKPESAVTKKQKRDKAATGQSKLMAAEVTDKVAADASSKAQPQLMSPSEFVTPKVNKVDGRRKSGEKSSHTDIWAKLKAADKKKEDRSIPAASSAANAEQDMAQAAAALKLLNISSPSPKTPSVTVEPIRLMMPGSISSVPQPGDKIDLESLLKGGDESTTLNSDPSRKPKIAKPSRIIYKAGQLKTSPSNADSSKTKQSTKELTATDSSGGFNFESLVSALEKNMAPLPVVPQGERDVLKAGDGGVLEKDVSVTGQTIPAHLDEKSEQDSKAAPANSQALHTPASMAAGSVATSLPVPGSLASSVLGQPLLLQPPHRMQIPPQPQVPQQIPGYPQQMGMRINFPVPPSVVLERWASSVGIPIPNYHSRIVAHQPSGPVYVVMVHVGQLRFEGLPNGSHIYAVQSAADIALKGCRVDPRLYQHQPMGPRLATPVQTPQLSSSPVNHQQQQISTSKSATSSFVPLQVTRNHVQERERTDSGSSASALDMSNHADGSSVNVEKATSTTNIDDSPVLDNSTGGVVTKKNDTIKNKVLSNKPRKSKSRLAANFDIHQ</sequence>
<dbReference type="SUPFAM" id="SSF54768">
    <property type="entry name" value="dsRNA-binding domain-like"/>
    <property type="match status" value="1"/>
</dbReference>
<feature type="compositionally biased region" description="Polar residues" evidence="5">
    <location>
        <begin position="1590"/>
        <end position="1626"/>
    </location>
</feature>
<feature type="compositionally biased region" description="Polar residues" evidence="5">
    <location>
        <begin position="1080"/>
        <end position="1095"/>
    </location>
</feature>
<dbReference type="InterPro" id="IPR047007">
    <property type="entry name" value="XRN1_D1_sf"/>
</dbReference>
<evidence type="ECO:0000256" key="1">
    <source>
        <dbReference type="ARBA" id="ARBA00022722"/>
    </source>
</evidence>
<evidence type="ECO:0000256" key="5">
    <source>
        <dbReference type="SAM" id="MobiDB-lite"/>
    </source>
</evidence>
<dbReference type="Pfam" id="PF18332">
    <property type="entry name" value="XRN1_D1"/>
    <property type="match status" value="1"/>
</dbReference>
<dbReference type="InterPro" id="IPR040992">
    <property type="entry name" value="XRN1_D1"/>
</dbReference>
<dbReference type="Gene3D" id="1.25.40.1050">
    <property type="match status" value="1"/>
</dbReference>
<dbReference type="GO" id="GO:0004534">
    <property type="term" value="F:5'-3' RNA exonuclease activity"/>
    <property type="evidence" value="ECO:0007669"/>
    <property type="project" value="TreeGrafter"/>
</dbReference>
<evidence type="ECO:0000313" key="11">
    <source>
        <dbReference type="EMBL" id="KAF6032839.1"/>
    </source>
</evidence>
<dbReference type="InterPro" id="IPR004859">
    <property type="entry name" value="Xrn1_N"/>
</dbReference>
<dbReference type="GO" id="GO:0005634">
    <property type="term" value="C:nucleus"/>
    <property type="evidence" value="ECO:0007669"/>
    <property type="project" value="TreeGrafter"/>
</dbReference>
<feature type="domain" description="Exoribonuclease Xrn1 D2/D3" evidence="10">
    <location>
        <begin position="714"/>
        <end position="912"/>
    </location>
</feature>
<evidence type="ECO:0000259" key="9">
    <source>
        <dbReference type="Pfam" id="PF18332"/>
    </source>
</evidence>
<feature type="region of interest" description="Disordered" evidence="5">
    <location>
        <begin position="1579"/>
        <end position="1679"/>
    </location>
</feature>
<dbReference type="InterPro" id="IPR047008">
    <property type="entry name" value="XRN1_SH3_sf"/>
</dbReference>
<evidence type="ECO:0000256" key="4">
    <source>
        <dbReference type="ARBA" id="ARBA00038299"/>
    </source>
</evidence>
<feature type="region of interest" description="Disordered" evidence="5">
    <location>
        <begin position="1031"/>
        <end position="1179"/>
    </location>
</feature>
<accession>A0A7J7K2H8</accession>
<protein>
    <submittedName>
        <fullName evidence="11">XRN1</fullName>
    </submittedName>
</protein>
<evidence type="ECO:0000256" key="3">
    <source>
        <dbReference type="ARBA" id="ARBA00022839"/>
    </source>
</evidence>
<feature type="domain" description="Xrn1 helical" evidence="7">
    <location>
        <begin position="305"/>
        <end position="472"/>
    </location>
</feature>
<dbReference type="InterPro" id="IPR041106">
    <property type="entry name" value="XRN1_D2_D3"/>
</dbReference>